<name>A0A0E0MKR3_ORYPU</name>
<dbReference type="AlphaFoldDB" id="A0A0E0MKR3"/>
<evidence type="ECO:0000256" key="1">
    <source>
        <dbReference type="SAM" id="MobiDB-lite"/>
    </source>
</evidence>
<feature type="region of interest" description="Disordered" evidence="1">
    <location>
        <begin position="1"/>
        <end position="48"/>
    </location>
</feature>
<reference evidence="2" key="2">
    <citation type="submission" date="2018-05" db="EMBL/GenBank/DDBJ databases">
        <title>OpunRS2 (Oryza punctata Reference Sequence Version 2).</title>
        <authorList>
            <person name="Zhang J."/>
            <person name="Kudrna D."/>
            <person name="Lee S."/>
            <person name="Talag J."/>
            <person name="Welchert J."/>
            <person name="Wing R.A."/>
        </authorList>
    </citation>
    <scope>NUCLEOTIDE SEQUENCE [LARGE SCALE GENOMIC DNA]</scope>
</reference>
<dbReference type="EnsemblPlants" id="OPUNC12G05910.2">
    <property type="protein sequence ID" value="OPUNC12G05910.2"/>
    <property type="gene ID" value="OPUNC12G05910"/>
</dbReference>
<evidence type="ECO:0000313" key="2">
    <source>
        <dbReference type="EnsemblPlants" id="OPUNC12G05910.2"/>
    </source>
</evidence>
<protein>
    <submittedName>
        <fullName evidence="2">Uncharacterized protein</fullName>
    </submittedName>
</protein>
<organism evidence="2">
    <name type="scientific">Oryza punctata</name>
    <name type="common">Red rice</name>
    <dbReference type="NCBI Taxonomy" id="4537"/>
    <lineage>
        <taxon>Eukaryota</taxon>
        <taxon>Viridiplantae</taxon>
        <taxon>Streptophyta</taxon>
        <taxon>Embryophyta</taxon>
        <taxon>Tracheophyta</taxon>
        <taxon>Spermatophyta</taxon>
        <taxon>Magnoliopsida</taxon>
        <taxon>Liliopsida</taxon>
        <taxon>Poales</taxon>
        <taxon>Poaceae</taxon>
        <taxon>BOP clade</taxon>
        <taxon>Oryzoideae</taxon>
        <taxon>Oryzeae</taxon>
        <taxon>Oryzinae</taxon>
        <taxon>Oryza</taxon>
    </lineage>
</organism>
<sequence>MDSMSSPSSPPASDHRAREDTHDRSARSTVTTVDEDSPHVLHGKNTIKDDFEDDPTIKVNVQPFAYPPEIKEMKIGTTVVIKKEMNCLTRNYGYDAYEKCLDEKIVEARINDMRSKVPYDERMCSVVYLENTSIAKMFLFFEENNLQETDSEKFFIRLGARSYLGYNMVGGFGKYMKRLTYEDMKSTTAIKIGQKTM</sequence>
<keyword evidence="3" id="KW-1185">Reference proteome</keyword>
<feature type="compositionally biased region" description="Basic and acidic residues" evidence="1">
    <location>
        <begin position="13"/>
        <end position="26"/>
    </location>
</feature>
<dbReference type="Proteomes" id="UP000026962">
    <property type="component" value="Chromosome 12"/>
</dbReference>
<dbReference type="Gramene" id="OPUNC12G05910.2">
    <property type="protein sequence ID" value="OPUNC12G05910.2"/>
    <property type="gene ID" value="OPUNC12G05910"/>
</dbReference>
<accession>A0A0E0MKR3</accession>
<proteinExistence type="predicted"/>
<evidence type="ECO:0000313" key="3">
    <source>
        <dbReference type="Proteomes" id="UP000026962"/>
    </source>
</evidence>
<reference evidence="2" key="1">
    <citation type="submission" date="2015-04" db="UniProtKB">
        <authorList>
            <consortium name="EnsemblPlants"/>
        </authorList>
    </citation>
    <scope>IDENTIFICATION</scope>
</reference>